<keyword evidence="2" id="KW-0418">Kinase</keyword>
<keyword evidence="6" id="KW-1185">Reference proteome</keyword>
<dbReference type="GO" id="GO:0000155">
    <property type="term" value="F:phosphorelay sensor kinase activity"/>
    <property type="evidence" value="ECO:0007669"/>
    <property type="project" value="InterPro"/>
</dbReference>
<accession>A0A934RRZ5</accession>
<protein>
    <recommendedName>
        <fullName evidence="4">Signal transduction histidine kinase subgroup 3 dimerisation and phosphoacceptor domain-containing protein</fullName>
    </recommendedName>
</protein>
<evidence type="ECO:0000313" key="6">
    <source>
        <dbReference type="Proteomes" id="UP000604083"/>
    </source>
</evidence>
<keyword evidence="1" id="KW-0808">Transferase</keyword>
<dbReference type="InterPro" id="IPR011712">
    <property type="entry name" value="Sig_transdc_His_kin_sub3_dim/P"/>
</dbReference>
<dbReference type="InterPro" id="IPR050482">
    <property type="entry name" value="Sensor_HK_TwoCompSys"/>
</dbReference>
<dbReference type="SUPFAM" id="SSF55874">
    <property type="entry name" value="ATPase domain of HSP90 chaperone/DNA topoisomerase II/histidine kinase"/>
    <property type="match status" value="1"/>
</dbReference>
<evidence type="ECO:0000259" key="4">
    <source>
        <dbReference type="Pfam" id="PF07730"/>
    </source>
</evidence>
<dbReference type="AlphaFoldDB" id="A0A934RRZ5"/>
<keyword evidence="3" id="KW-0902">Two-component regulatory system</keyword>
<dbReference type="Gene3D" id="3.30.565.10">
    <property type="entry name" value="Histidine kinase-like ATPase, C-terminal domain"/>
    <property type="match status" value="1"/>
</dbReference>
<reference evidence="5" key="1">
    <citation type="submission" date="2021-01" db="EMBL/GenBank/DDBJ databases">
        <title>Modified the classification status of verrucomicrobia.</title>
        <authorList>
            <person name="Feng X."/>
        </authorList>
    </citation>
    <scope>NUCLEOTIDE SEQUENCE</scope>
    <source>
        <strain evidence="5">KCTC 12986</strain>
    </source>
</reference>
<dbReference type="Proteomes" id="UP000604083">
    <property type="component" value="Unassembled WGS sequence"/>
</dbReference>
<dbReference type="GO" id="GO:0046983">
    <property type="term" value="F:protein dimerization activity"/>
    <property type="evidence" value="ECO:0007669"/>
    <property type="project" value="InterPro"/>
</dbReference>
<dbReference type="GO" id="GO:0016020">
    <property type="term" value="C:membrane"/>
    <property type="evidence" value="ECO:0007669"/>
    <property type="project" value="InterPro"/>
</dbReference>
<organism evidence="5 6">
    <name type="scientific">Roseibacillus ishigakijimensis</name>
    <dbReference type="NCBI Taxonomy" id="454146"/>
    <lineage>
        <taxon>Bacteria</taxon>
        <taxon>Pseudomonadati</taxon>
        <taxon>Verrucomicrobiota</taxon>
        <taxon>Verrucomicrobiia</taxon>
        <taxon>Verrucomicrobiales</taxon>
        <taxon>Verrucomicrobiaceae</taxon>
        <taxon>Roseibacillus</taxon>
    </lineage>
</organism>
<evidence type="ECO:0000256" key="2">
    <source>
        <dbReference type="ARBA" id="ARBA00022777"/>
    </source>
</evidence>
<gene>
    <name evidence="5" type="ORF">JIN78_10885</name>
</gene>
<comment type="caution">
    <text evidence="5">The sequence shown here is derived from an EMBL/GenBank/DDBJ whole genome shotgun (WGS) entry which is preliminary data.</text>
</comment>
<name>A0A934RRZ5_9BACT</name>
<feature type="domain" description="Signal transduction histidine kinase subgroup 3 dimerisation and phosphoacceptor" evidence="4">
    <location>
        <begin position="25"/>
        <end position="84"/>
    </location>
</feature>
<dbReference type="Gene3D" id="1.20.5.1930">
    <property type="match status" value="1"/>
</dbReference>
<proteinExistence type="predicted"/>
<dbReference type="InterPro" id="IPR036890">
    <property type="entry name" value="HATPase_C_sf"/>
</dbReference>
<evidence type="ECO:0000256" key="1">
    <source>
        <dbReference type="ARBA" id="ARBA00022679"/>
    </source>
</evidence>
<evidence type="ECO:0000313" key="5">
    <source>
        <dbReference type="EMBL" id="MBK1834566.1"/>
    </source>
</evidence>
<dbReference type="PANTHER" id="PTHR24421">
    <property type="entry name" value="NITRATE/NITRITE SENSOR PROTEIN NARX-RELATED"/>
    <property type="match status" value="1"/>
</dbReference>
<sequence>MLACLVAVTILVGRHLRQRTATRLRERFAADLHDHLGASLHAIGILSSHTREVAHSPEKLNQALDEIARMTQRASEATRDFCHQHTARKAHENLLADLRRTAGRMIANLESSFTVEGEDYLQRLSARSRTHFFLFFKESLININRHADASFVHISLSATPREVRLAISDDGRGLHAGEAAPVPPSLARRARYLGSRVRMQTSPSGGTLIALEVKIHRANLFNLIRIEG</sequence>
<dbReference type="RefSeq" id="WP_200392002.1">
    <property type="nucleotide sequence ID" value="NZ_JAENIO010000026.1"/>
</dbReference>
<evidence type="ECO:0000256" key="3">
    <source>
        <dbReference type="ARBA" id="ARBA00023012"/>
    </source>
</evidence>
<dbReference type="Pfam" id="PF07730">
    <property type="entry name" value="HisKA_3"/>
    <property type="match status" value="1"/>
</dbReference>
<dbReference type="EMBL" id="JAENIO010000026">
    <property type="protein sequence ID" value="MBK1834566.1"/>
    <property type="molecule type" value="Genomic_DNA"/>
</dbReference>